<proteinExistence type="predicted"/>
<dbReference type="WBParaSite" id="maker-PairedContig_564-snap-gene-0.11-mRNA-1">
    <property type="protein sequence ID" value="maker-PairedContig_564-snap-gene-0.11-mRNA-1"/>
    <property type="gene ID" value="maker-PairedContig_564-snap-gene-0.11"/>
</dbReference>
<sequence>MDVVAETTMGISIDAQNCSNDQYYETLEIVFNLMWARIRYPWYWFAAIRWLSGYDQKLDYYCNICKKLTSQFEIFKVFFFFFKPK</sequence>
<reference evidence="1" key="1">
    <citation type="submission" date="2016-11" db="UniProtKB">
        <authorList>
            <consortium name="WormBaseParasite"/>
        </authorList>
    </citation>
    <scope>IDENTIFICATION</scope>
    <source>
        <strain evidence="1">pt0022</strain>
    </source>
</reference>
<dbReference type="AlphaFoldDB" id="A0A1I8EWD0"/>
<organism evidence="1">
    <name type="scientific">Wuchereria bancrofti</name>
    <dbReference type="NCBI Taxonomy" id="6293"/>
    <lineage>
        <taxon>Eukaryota</taxon>
        <taxon>Metazoa</taxon>
        <taxon>Ecdysozoa</taxon>
        <taxon>Nematoda</taxon>
        <taxon>Chromadorea</taxon>
        <taxon>Rhabditida</taxon>
        <taxon>Spirurina</taxon>
        <taxon>Spiruromorpha</taxon>
        <taxon>Filarioidea</taxon>
        <taxon>Onchocercidae</taxon>
        <taxon>Wuchereria</taxon>
    </lineage>
</organism>
<dbReference type="STRING" id="6293.A0A1I8EWD0"/>
<protein>
    <submittedName>
        <fullName evidence="1">Uncharacterized protein</fullName>
    </submittedName>
</protein>
<evidence type="ECO:0000313" key="1">
    <source>
        <dbReference type="WBParaSite" id="maker-PairedContig_564-snap-gene-0.11-mRNA-1"/>
    </source>
</evidence>
<accession>A0A1I8EWD0</accession>
<name>A0A1I8EWD0_WUCBA</name>